<comment type="caution">
    <text evidence="2">The sequence shown here is derived from an EMBL/GenBank/DDBJ whole genome shotgun (WGS) entry which is preliminary data.</text>
</comment>
<evidence type="ECO:0000313" key="2">
    <source>
        <dbReference type="EMBL" id="CAK9079001.1"/>
    </source>
</evidence>
<evidence type="ECO:0000313" key="3">
    <source>
        <dbReference type="Proteomes" id="UP001642464"/>
    </source>
</evidence>
<keyword evidence="3" id="KW-1185">Reference proteome</keyword>
<accession>A0ABP0PSL0</accession>
<organism evidence="2 3">
    <name type="scientific">Durusdinium trenchii</name>
    <dbReference type="NCBI Taxonomy" id="1381693"/>
    <lineage>
        <taxon>Eukaryota</taxon>
        <taxon>Sar</taxon>
        <taxon>Alveolata</taxon>
        <taxon>Dinophyceae</taxon>
        <taxon>Suessiales</taxon>
        <taxon>Symbiodiniaceae</taxon>
        <taxon>Durusdinium</taxon>
    </lineage>
</organism>
<dbReference type="Proteomes" id="UP001642464">
    <property type="component" value="Unassembled WGS sequence"/>
</dbReference>
<feature type="non-terminal residue" evidence="2">
    <location>
        <position position="1"/>
    </location>
</feature>
<keyword evidence="1" id="KW-0677">Repeat</keyword>
<gene>
    <name evidence="2" type="ORF">SCF082_LOCUS37714</name>
</gene>
<dbReference type="PANTHER" id="PTHR47447:SF17">
    <property type="entry name" value="OS12G0638900 PROTEIN"/>
    <property type="match status" value="1"/>
</dbReference>
<dbReference type="Gene3D" id="1.25.40.10">
    <property type="entry name" value="Tetratricopeptide repeat domain"/>
    <property type="match status" value="2"/>
</dbReference>
<sequence length="208" mass="22408">ALQLLAQMDEGLTNMMSYGAAISSCSGQNWQQAVQLLAVMKAKVLRPNYVVFSGAIGACASQSAWPSALSLLEHLRSLELRGVGALGAAINACERASQWQAALSLLFAEGPTRTGVDLQAVNSAITACEKGQQWPTALLLFEEVKADIVTFAAVVSCLGAAAKWVEVTQMLRRLRGSGVQSNDRMPGRTDELLGLWFYGFLRLEKWTS</sequence>
<evidence type="ECO:0000256" key="1">
    <source>
        <dbReference type="ARBA" id="ARBA00022737"/>
    </source>
</evidence>
<dbReference type="EMBL" id="CAXAMM010038570">
    <property type="protein sequence ID" value="CAK9079001.1"/>
    <property type="molecule type" value="Genomic_DNA"/>
</dbReference>
<reference evidence="2 3" key="1">
    <citation type="submission" date="2024-02" db="EMBL/GenBank/DDBJ databases">
        <authorList>
            <person name="Chen Y."/>
            <person name="Shah S."/>
            <person name="Dougan E. K."/>
            <person name="Thang M."/>
            <person name="Chan C."/>
        </authorList>
    </citation>
    <scope>NUCLEOTIDE SEQUENCE [LARGE SCALE GENOMIC DNA]</scope>
</reference>
<dbReference type="InterPro" id="IPR011990">
    <property type="entry name" value="TPR-like_helical_dom_sf"/>
</dbReference>
<proteinExistence type="predicted"/>
<dbReference type="PANTHER" id="PTHR47447">
    <property type="entry name" value="OS03G0856100 PROTEIN"/>
    <property type="match status" value="1"/>
</dbReference>
<name>A0ABP0PSL0_9DINO</name>
<protein>
    <submittedName>
        <fullName evidence="2">Chloroplastic (Protein MATURATION OF RBCL 1) (AtMRL1)</fullName>
    </submittedName>
</protein>